<dbReference type="InterPro" id="IPR000182">
    <property type="entry name" value="GNAT_dom"/>
</dbReference>
<evidence type="ECO:0000313" key="3">
    <source>
        <dbReference type="Proteomes" id="UP001501294"/>
    </source>
</evidence>
<proteinExistence type="predicted"/>
<dbReference type="Gene3D" id="3.40.630.30">
    <property type="match status" value="1"/>
</dbReference>
<gene>
    <name evidence="2" type="ORF">GCM10023150_14720</name>
</gene>
<dbReference type="Pfam" id="PF00583">
    <property type="entry name" value="Acetyltransf_1"/>
    <property type="match status" value="1"/>
</dbReference>
<dbReference type="Proteomes" id="UP001501294">
    <property type="component" value="Unassembled WGS sequence"/>
</dbReference>
<dbReference type="InterPro" id="IPR016181">
    <property type="entry name" value="Acyl_CoA_acyltransferase"/>
</dbReference>
<dbReference type="EMBL" id="BAABFU010000002">
    <property type="protein sequence ID" value="GAA4349830.1"/>
    <property type="molecule type" value="Genomic_DNA"/>
</dbReference>
<feature type="domain" description="N-acetyltransferase" evidence="1">
    <location>
        <begin position="1"/>
        <end position="152"/>
    </location>
</feature>
<dbReference type="SUPFAM" id="SSF55729">
    <property type="entry name" value="Acyl-CoA N-acyltransferases (Nat)"/>
    <property type="match status" value="1"/>
</dbReference>
<organism evidence="2 3">
    <name type="scientific">Kangiella taiwanensis</name>
    <dbReference type="NCBI Taxonomy" id="1079179"/>
    <lineage>
        <taxon>Bacteria</taxon>
        <taxon>Pseudomonadati</taxon>
        <taxon>Pseudomonadota</taxon>
        <taxon>Gammaproteobacteria</taxon>
        <taxon>Kangiellales</taxon>
        <taxon>Kangiellaceae</taxon>
        <taxon>Kangiella</taxon>
    </lineage>
</organism>
<evidence type="ECO:0000313" key="2">
    <source>
        <dbReference type="EMBL" id="GAA4349830.1"/>
    </source>
</evidence>
<name>A0ABP8I237_9GAMM</name>
<reference evidence="3" key="1">
    <citation type="journal article" date="2019" name="Int. J. Syst. Evol. Microbiol.">
        <title>The Global Catalogue of Microorganisms (GCM) 10K type strain sequencing project: providing services to taxonomists for standard genome sequencing and annotation.</title>
        <authorList>
            <consortium name="The Broad Institute Genomics Platform"/>
            <consortium name="The Broad Institute Genome Sequencing Center for Infectious Disease"/>
            <person name="Wu L."/>
            <person name="Ma J."/>
        </authorList>
    </citation>
    <scope>NUCLEOTIDE SEQUENCE [LARGE SCALE GENOMIC DNA]</scope>
    <source>
        <strain evidence="3">JCM 17727</strain>
    </source>
</reference>
<sequence length="156" mass="17603">MLKGNGENDKVSQLRVSDNQIGFVEPIADILKNLSPAVHGHVIQLDKNIIGFFLIDTSYSSNYEFCETGSIGLRSFFIDHRYQGHGFGKQVTQLLRDYLAPNYPNNHSVYLTVNCKNPAAKHCYEQGGFVDTQELYHGGDFGPQHILKLNLDETQR</sequence>
<accession>A0ABP8I237</accession>
<protein>
    <submittedName>
        <fullName evidence="2">GNAT family N-acetyltransferase</fullName>
    </submittedName>
</protein>
<evidence type="ECO:0000259" key="1">
    <source>
        <dbReference type="PROSITE" id="PS51186"/>
    </source>
</evidence>
<keyword evidence="3" id="KW-1185">Reference proteome</keyword>
<comment type="caution">
    <text evidence="2">The sequence shown here is derived from an EMBL/GenBank/DDBJ whole genome shotgun (WGS) entry which is preliminary data.</text>
</comment>
<dbReference type="PROSITE" id="PS51186">
    <property type="entry name" value="GNAT"/>
    <property type="match status" value="1"/>
</dbReference>